<evidence type="ECO:0008006" key="3">
    <source>
        <dbReference type="Google" id="ProtNLM"/>
    </source>
</evidence>
<reference evidence="1 2" key="1">
    <citation type="submission" date="2007-10" db="EMBL/GenBank/DDBJ databases">
        <title>Complete sequence of Caldivirga maquilingensis IC-167.</title>
        <authorList>
            <consortium name="US DOE Joint Genome Institute"/>
            <person name="Copeland A."/>
            <person name="Lucas S."/>
            <person name="Lapidus A."/>
            <person name="Barry K."/>
            <person name="Glavina del Rio T."/>
            <person name="Dalin E."/>
            <person name="Tice H."/>
            <person name="Pitluck S."/>
            <person name="Saunders E."/>
            <person name="Brettin T."/>
            <person name="Bruce D."/>
            <person name="Detter J.C."/>
            <person name="Han C."/>
            <person name="Schmutz J."/>
            <person name="Larimer F."/>
            <person name="Land M."/>
            <person name="Hauser L."/>
            <person name="Kyrpides N."/>
            <person name="Ivanova N."/>
            <person name="Biddle J.F."/>
            <person name="Zhang Z."/>
            <person name="Fitz-Gibbon S.T."/>
            <person name="Lowe T.M."/>
            <person name="Saltikov C."/>
            <person name="House C.H."/>
            <person name="Richardson P."/>
        </authorList>
    </citation>
    <scope>NUCLEOTIDE SEQUENCE [LARGE SCALE GENOMIC DNA]</scope>
    <source>
        <strain evidence="2">ATCC 700844 / DSM 13496 / JCM 10307 / IC-167</strain>
    </source>
</reference>
<organism evidence="1 2">
    <name type="scientific">Caldivirga maquilingensis (strain ATCC 700844 / DSM 13496 / JCM 10307 / IC-167)</name>
    <dbReference type="NCBI Taxonomy" id="397948"/>
    <lineage>
        <taxon>Archaea</taxon>
        <taxon>Thermoproteota</taxon>
        <taxon>Thermoprotei</taxon>
        <taxon>Thermoproteales</taxon>
        <taxon>Thermoproteaceae</taxon>
        <taxon>Caldivirga</taxon>
    </lineage>
</organism>
<protein>
    <recommendedName>
        <fullName evidence="3">DUF2067 domain-containing protein</fullName>
    </recommendedName>
</protein>
<dbReference type="Proteomes" id="UP000001137">
    <property type="component" value="Chromosome"/>
</dbReference>
<dbReference type="STRING" id="397948.Cmaq_1845"/>
<keyword evidence="2" id="KW-1185">Reference proteome</keyword>
<evidence type="ECO:0000313" key="1">
    <source>
        <dbReference type="EMBL" id="ABW02662.1"/>
    </source>
</evidence>
<dbReference type="EMBL" id="CP000852">
    <property type="protein sequence ID" value="ABW02662.1"/>
    <property type="molecule type" value="Genomic_DNA"/>
</dbReference>
<name>A8MB33_CALMQ</name>
<proteinExistence type="predicted"/>
<evidence type="ECO:0000313" key="2">
    <source>
        <dbReference type="Proteomes" id="UP000001137"/>
    </source>
</evidence>
<dbReference type="OrthoDB" id="376934at2157"/>
<accession>A8MB33</accession>
<dbReference type="HOGENOM" id="CLU_1329403_0_0_2"/>
<dbReference type="InterPro" id="IPR019202">
    <property type="entry name" value="DUF2067"/>
</dbReference>
<dbReference type="KEGG" id="cma:Cmaq_1845"/>
<dbReference type="RefSeq" id="WP_012186881.1">
    <property type="nucleotide sequence ID" value="NC_009954.1"/>
</dbReference>
<dbReference type="eggNOG" id="arCOG00908">
    <property type="taxonomic scope" value="Archaea"/>
</dbReference>
<dbReference type="Pfam" id="PF09840">
    <property type="entry name" value="DUF2067"/>
    <property type="match status" value="1"/>
</dbReference>
<dbReference type="AlphaFoldDB" id="A8MB33"/>
<dbReference type="GeneID" id="5709495"/>
<gene>
    <name evidence="1" type="ordered locus">Cmaq_1845</name>
</gene>
<sequence length="206" mass="23104">MGVVVSRRLMFKVRSTDEAVRFINTYLSEVKAKEVYVKYRGSRLEVKVRGNPVLAKVLSTEAHKVYGTLRQGRLINVFDLTVIIREAKPKSPIPPETIELTLRLMGYYAELNESRLRTGASLSKVIETVRRLSEAYAAMVDLDISSSAKRIIASLAVAKGVSIYDAIDELVNMDVLNKGKVNGREYITLKANLNDIVNMLTSMKKH</sequence>